<dbReference type="PROSITE" id="PS00409">
    <property type="entry name" value="PROKAR_NTER_METHYL"/>
    <property type="match status" value="1"/>
</dbReference>
<dbReference type="NCBIfam" id="TIGR02532">
    <property type="entry name" value="IV_pilin_GFxxxE"/>
    <property type="match status" value="1"/>
</dbReference>
<dbReference type="Pfam" id="PF07963">
    <property type="entry name" value="N_methyl"/>
    <property type="match status" value="1"/>
</dbReference>
<keyword evidence="1" id="KW-1133">Transmembrane helix</keyword>
<dbReference type="Proteomes" id="UP000676565">
    <property type="component" value="Unassembled WGS sequence"/>
</dbReference>
<evidence type="ECO:0000259" key="2">
    <source>
        <dbReference type="Pfam" id="PF07596"/>
    </source>
</evidence>
<comment type="caution">
    <text evidence="3">The sequence shown here is derived from an EMBL/GenBank/DDBJ whole genome shotgun (WGS) entry which is preliminary data.</text>
</comment>
<evidence type="ECO:0000313" key="4">
    <source>
        <dbReference type="Proteomes" id="UP000676565"/>
    </source>
</evidence>
<dbReference type="RefSeq" id="WP_210659285.1">
    <property type="nucleotide sequence ID" value="NZ_JAGKQQ010000001.1"/>
</dbReference>
<dbReference type="EMBL" id="JAGKQQ010000001">
    <property type="protein sequence ID" value="MBP3958892.1"/>
    <property type="molecule type" value="Genomic_DNA"/>
</dbReference>
<dbReference type="InterPro" id="IPR011453">
    <property type="entry name" value="DUF1559"/>
</dbReference>
<dbReference type="SUPFAM" id="SSF54523">
    <property type="entry name" value="Pili subunits"/>
    <property type="match status" value="1"/>
</dbReference>
<dbReference type="Pfam" id="PF07596">
    <property type="entry name" value="SBP_bac_10"/>
    <property type="match status" value="1"/>
</dbReference>
<feature type="transmembrane region" description="Helical" evidence="1">
    <location>
        <begin position="21"/>
        <end position="39"/>
    </location>
</feature>
<name>A0ABS5BYS9_9BACT</name>
<dbReference type="Gene3D" id="3.30.700.10">
    <property type="entry name" value="Glycoprotein, Type 4 Pilin"/>
    <property type="match status" value="1"/>
</dbReference>
<organism evidence="3 4">
    <name type="scientific">Gemmata palustris</name>
    <dbReference type="NCBI Taxonomy" id="2822762"/>
    <lineage>
        <taxon>Bacteria</taxon>
        <taxon>Pseudomonadati</taxon>
        <taxon>Planctomycetota</taxon>
        <taxon>Planctomycetia</taxon>
        <taxon>Gemmatales</taxon>
        <taxon>Gemmataceae</taxon>
        <taxon>Gemmata</taxon>
    </lineage>
</organism>
<accession>A0ABS5BYS9</accession>
<evidence type="ECO:0000313" key="3">
    <source>
        <dbReference type="EMBL" id="MBP3958892.1"/>
    </source>
</evidence>
<dbReference type="InterPro" id="IPR012902">
    <property type="entry name" value="N_methyl_site"/>
</dbReference>
<gene>
    <name evidence="3" type="ORF">J8F10_26910</name>
</gene>
<sequence>MSRVRHVHVPTARRGFTLIELLVVIAIIAVLVGLLLPAVQKVRDAAARAQGQNNLKQIGLAAQSYHDANNKFPPACGWTPTKPTGTPGGATPYGTPGGVNGPAFFHLFPYLEQGNIFTANTGAFSQFNYNSNTTTNFASATYANRNASGGGSYDWSAPAVKVLIAPNDLTAYDQSPSLSYIANSDVFDGKRTILGITDGSSNTIGIAEGYGYCYSYGEGSGSWNGNVYTYTYSYGYRLGYWAMNAEDAGLQTSSYSWSDGGNTYNYNYTFTAGAPVFARVAGKTFENKPQAYSCDSALPQSHSSGSIQVGFMDGSVRGVRAGVSTPSWEAALTPAAGDISNDL</sequence>
<keyword evidence="4" id="KW-1185">Reference proteome</keyword>
<protein>
    <submittedName>
        <fullName evidence="3">DUF1559 domain-containing protein</fullName>
    </submittedName>
</protein>
<dbReference type="PANTHER" id="PTHR30093:SF2">
    <property type="entry name" value="TYPE II SECRETION SYSTEM PROTEIN H"/>
    <property type="match status" value="1"/>
</dbReference>
<evidence type="ECO:0000256" key="1">
    <source>
        <dbReference type="SAM" id="Phobius"/>
    </source>
</evidence>
<keyword evidence="1" id="KW-0812">Transmembrane</keyword>
<dbReference type="PANTHER" id="PTHR30093">
    <property type="entry name" value="GENERAL SECRETION PATHWAY PROTEIN G"/>
    <property type="match status" value="1"/>
</dbReference>
<proteinExistence type="predicted"/>
<dbReference type="InterPro" id="IPR045584">
    <property type="entry name" value="Pilin-like"/>
</dbReference>
<feature type="domain" description="DUF1559" evidence="2">
    <location>
        <begin position="40"/>
        <end position="319"/>
    </location>
</feature>
<reference evidence="3 4" key="1">
    <citation type="submission" date="2021-04" db="EMBL/GenBank/DDBJ databases">
        <authorList>
            <person name="Ivanova A."/>
        </authorList>
    </citation>
    <scope>NUCLEOTIDE SEQUENCE [LARGE SCALE GENOMIC DNA]</scope>
    <source>
        <strain evidence="3 4">G18</strain>
    </source>
</reference>
<keyword evidence="1" id="KW-0472">Membrane</keyword>